<feature type="signal peptide" evidence="1">
    <location>
        <begin position="1"/>
        <end position="21"/>
    </location>
</feature>
<reference evidence="2 3" key="1">
    <citation type="submission" date="2019-04" db="EMBL/GenBank/DDBJ databases">
        <authorList>
            <consortium name="DOE Joint Genome Institute"/>
            <person name="Mondo S."/>
            <person name="Kjaerbolling I."/>
            <person name="Vesth T."/>
            <person name="Frisvad J.C."/>
            <person name="Nybo J.L."/>
            <person name="Theobald S."/>
            <person name="Kildgaard S."/>
            <person name="Isbrandt T."/>
            <person name="Kuo A."/>
            <person name="Sato A."/>
            <person name="Lyhne E.K."/>
            <person name="Kogle M.E."/>
            <person name="Wiebenga A."/>
            <person name="Kun R.S."/>
            <person name="Lubbers R.J."/>
            <person name="Makela M.R."/>
            <person name="Barry K."/>
            <person name="Chovatia M."/>
            <person name="Clum A."/>
            <person name="Daum C."/>
            <person name="Haridas S."/>
            <person name="He G."/>
            <person name="LaButti K."/>
            <person name="Lipzen A."/>
            <person name="Riley R."/>
            <person name="Salamov A."/>
            <person name="Simmons B.A."/>
            <person name="Magnuson J.K."/>
            <person name="Henrissat B."/>
            <person name="Mortensen U.H."/>
            <person name="Larsen T.O."/>
            <person name="Devries R.P."/>
            <person name="Grigoriev I.V."/>
            <person name="Machida M."/>
            <person name="Baker S.E."/>
            <person name="Andersen M.R."/>
            <person name="Cantor M.N."/>
            <person name="Hua S.X."/>
        </authorList>
    </citation>
    <scope>NUCLEOTIDE SEQUENCE [LARGE SCALE GENOMIC DNA]</scope>
    <source>
        <strain evidence="2 3">CBS 117616</strain>
    </source>
</reference>
<keyword evidence="3" id="KW-1185">Reference proteome</keyword>
<evidence type="ECO:0000313" key="3">
    <source>
        <dbReference type="Proteomes" id="UP000325395"/>
    </source>
</evidence>
<feature type="chain" id="PRO_5046142310" evidence="1">
    <location>
        <begin position="22"/>
        <end position="181"/>
    </location>
</feature>
<dbReference type="Proteomes" id="UP000325395">
    <property type="component" value="Unassembled WGS sequence"/>
</dbReference>
<dbReference type="Pfam" id="PF06477">
    <property type="entry name" value="DUF1091"/>
    <property type="match status" value="1"/>
</dbReference>
<evidence type="ECO:0000256" key="1">
    <source>
        <dbReference type="SAM" id="SignalP"/>
    </source>
</evidence>
<accession>A0ABQ6WYD4</accession>
<sequence>MFFTTASLLWLSHLFTHLAWGQARQFDMQLEDLRIFGHSDYFDNAYGELEMNDDDQLVANVRFEIRQNLDDLCNVRFKAYRLRNGEYLEFYERQAVSLCDFVEQNQIILTDLAQYGNLPSHCPYTPKDIQINGYRLDPKVFPDDLSSMDVKADTVISCKSDNGENVEALNIFAKIRIVDIA</sequence>
<protein>
    <submittedName>
        <fullName evidence="2">Uncharacterized protein</fullName>
    </submittedName>
</protein>
<dbReference type="PANTHER" id="PTHR20898">
    <property type="entry name" value="DAEDALUS ON 3-RELATED-RELATED"/>
    <property type="match status" value="1"/>
</dbReference>
<keyword evidence="1" id="KW-0732">Signal</keyword>
<evidence type="ECO:0000313" key="2">
    <source>
        <dbReference type="EMBL" id="KAE8420751.1"/>
    </source>
</evidence>
<gene>
    <name evidence="2" type="ORF">BDV36DRAFT_292942</name>
</gene>
<organism evidence="2 3">
    <name type="scientific">Aspergillus pseudocaelatus</name>
    <dbReference type="NCBI Taxonomy" id="1825620"/>
    <lineage>
        <taxon>Eukaryota</taxon>
        <taxon>Fungi</taxon>
        <taxon>Dikarya</taxon>
        <taxon>Ascomycota</taxon>
        <taxon>Pezizomycotina</taxon>
        <taxon>Eurotiomycetes</taxon>
        <taxon>Eurotiomycetidae</taxon>
        <taxon>Eurotiales</taxon>
        <taxon>Aspergillaceae</taxon>
        <taxon>Aspergillus</taxon>
        <taxon>Aspergillus subgen. Circumdati</taxon>
    </lineage>
</organism>
<proteinExistence type="predicted"/>
<name>A0ABQ6WYD4_9EURO</name>
<dbReference type="InterPro" id="IPR010512">
    <property type="entry name" value="DUF1091"/>
</dbReference>
<dbReference type="EMBL" id="ML735706">
    <property type="protein sequence ID" value="KAE8420751.1"/>
    <property type="molecule type" value="Genomic_DNA"/>
</dbReference>